<feature type="compositionally biased region" description="Basic and acidic residues" evidence="1">
    <location>
        <begin position="567"/>
        <end position="585"/>
    </location>
</feature>
<feature type="region of interest" description="Disordered" evidence="1">
    <location>
        <begin position="39"/>
        <end position="162"/>
    </location>
</feature>
<accession>Q2GMS4</accession>
<dbReference type="EMBL" id="CH408036">
    <property type="protein sequence ID" value="EAQ82912.1"/>
    <property type="molecule type" value="Genomic_DNA"/>
</dbReference>
<name>Q2GMS4_CHAGB</name>
<gene>
    <name evidence="4" type="ORF">CHGG_10730</name>
</gene>
<dbReference type="InterPro" id="IPR046700">
    <property type="entry name" value="DUF6570"/>
</dbReference>
<dbReference type="VEuPathDB" id="FungiDB:CHGG_10730"/>
<evidence type="ECO:0000259" key="3">
    <source>
        <dbReference type="Pfam" id="PF20209"/>
    </source>
</evidence>
<dbReference type="Pfam" id="PF14214">
    <property type="entry name" value="Helitron_like_N"/>
    <property type="match status" value="1"/>
</dbReference>
<dbReference type="RefSeq" id="XP_001225997.1">
    <property type="nucleotide sequence ID" value="XM_001225996.1"/>
</dbReference>
<keyword evidence="5" id="KW-1185">Reference proteome</keyword>
<dbReference type="PRINTS" id="PR00929">
    <property type="entry name" value="ATHOOK"/>
</dbReference>
<feature type="region of interest" description="Disordered" evidence="1">
    <location>
        <begin position="567"/>
        <end position="596"/>
    </location>
</feature>
<reference evidence="5" key="1">
    <citation type="journal article" date="2015" name="Genome Announc.">
        <title>Draft genome sequence of the cellulolytic fungus Chaetomium globosum.</title>
        <authorList>
            <person name="Cuomo C.A."/>
            <person name="Untereiner W.A."/>
            <person name="Ma L.-J."/>
            <person name="Grabherr M."/>
            <person name="Birren B.W."/>
        </authorList>
    </citation>
    <scope>NUCLEOTIDE SEQUENCE [LARGE SCALE GENOMIC DNA]</scope>
    <source>
        <strain evidence="5">ATCC 6205 / CBS 148.51 / DSM 1962 / NBRC 6347 / NRRL 1970</strain>
    </source>
</reference>
<feature type="domain" description="Helitron helicase-like" evidence="2">
    <location>
        <begin position="431"/>
        <end position="557"/>
    </location>
</feature>
<dbReference type="InterPro" id="IPR025476">
    <property type="entry name" value="Helitron_helicase-like"/>
</dbReference>
<dbReference type="InterPro" id="IPR017956">
    <property type="entry name" value="AT_hook_DNA-bd_motif"/>
</dbReference>
<dbReference type="HOGENOM" id="CLU_457816_0_0_1"/>
<dbReference type="GeneID" id="4397123"/>
<sequence>MACCHGTKPDLLGSRGQHQLNAQDEVPTTSRANLLPVQAAEGDGLGGDADDLRHTPPQSRGGGRPPKRYFPPSISSAQSRGRPRGRPRLARNPVGRPPTQHLPQENPPRDLNEPAAGSRGRPRGRPRLAHNPIGRPRMQTLHEGNLPREFNESGPRFTGDDQETPLLAEDIAIKREFDETLAAKEMQRCLRCKERWFDIKLMADGVRGQQYKYRGHIVHFLRDVGKVYSELPLLPKDLDIVILRPRGSENVEQMDRQFRNRFRVRRAAVETWLRFLADNHPGYRNFTWNYDNLSQLPEDGNVIDQLNIHEVEECEGLPADSGLVEEPEEDGEVVDEAAVPNMLVHDSELNQLQERVDGGAAEVNAANEQVPLQPVEPQAAHQLKMPSIRRTPVDEFNQTHALLSLACPTMFPRGVADFVEPRQRKISYQDYIQHAMKWEDGRFAKHHSFRFIALNTLMRQQARGHSRFYVSKNHRTPLTKEALQEALADPDRPEAQAILNRISRFAGVIKSTRPFWYRRRRECESFAHYLGVPSTFITLSPADLHWQSLYQHMPEYEEWKVLDEQKRMAKSERLPRSSRGLERAGGRSKPSATIPT</sequence>
<evidence type="ECO:0000313" key="5">
    <source>
        <dbReference type="Proteomes" id="UP000001056"/>
    </source>
</evidence>
<dbReference type="eggNOG" id="ENOG502S3BW">
    <property type="taxonomic scope" value="Eukaryota"/>
</dbReference>
<dbReference type="SMART" id="SM00384">
    <property type="entry name" value="AT_hook"/>
    <property type="match status" value="3"/>
</dbReference>
<evidence type="ECO:0000259" key="2">
    <source>
        <dbReference type="Pfam" id="PF14214"/>
    </source>
</evidence>
<evidence type="ECO:0000256" key="1">
    <source>
        <dbReference type="SAM" id="MobiDB-lite"/>
    </source>
</evidence>
<dbReference type="Proteomes" id="UP000001056">
    <property type="component" value="Unassembled WGS sequence"/>
</dbReference>
<feature type="domain" description="DUF6570" evidence="3">
    <location>
        <begin position="205"/>
        <end position="293"/>
    </location>
</feature>
<dbReference type="GO" id="GO:0003677">
    <property type="term" value="F:DNA binding"/>
    <property type="evidence" value="ECO:0007669"/>
    <property type="project" value="InterPro"/>
</dbReference>
<proteinExistence type="predicted"/>
<dbReference type="AlphaFoldDB" id="Q2GMS4"/>
<protein>
    <submittedName>
        <fullName evidence="4">Uncharacterized protein</fullName>
    </submittedName>
</protein>
<organism evidence="4 5">
    <name type="scientific">Chaetomium globosum (strain ATCC 6205 / CBS 148.51 / DSM 1962 / NBRC 6347 / NRRL 1970)</name>
    <name type="common">Soil fungus</name>
    <dbReference type="NCBI Taxonomy" id="306901"/>
    <lineage>
        <taxon>Eukaryota</taxon>
        <taxon>Fungi</taxon>
        <taxon>Dikarya</taxon>
        <taxon>Ascomycota</taxon>
        <taxon>Pezizomycotina</taxon>
        <taxon>Sordariomycetes</taxon>
        <taxon>Sordariomycetidae</taxon>
        <taxon>Sordariales</taxon>
        <taxon>Chaetomiaceae</taxon>
        <taxon>Chaetomium</taxon>
    </lineage>
</organism>
<dbReference type="OrthoDB" id="432234at2759"/>
<dbReference type="Pfam" id="PF20209">
    <property type="entry name" value="DUF6570"/>
    <property type="match status" value="1"/>
</dbReference>
<evidence type="ECO:0000313" key="4">
    <source>
        <dbReference type="EMBL" id="EAQ82912.1"/>
    </source>
</evidence>
<dbReference type="InParanoid" id="Q2GMS4"/>